<proteinExistence type="predicted"/>
<dbReference type="EMBL" id="BFEA01000190">
    <property type="protein sequence ID" value="GBG73817.1"/>
    <property type="molecule type" value="Genomic_DNA"/>
</dbReference>
<comment type="caution">
    <text evidence="1">The sequence shown here is derived from an EMBL/GenBank/DDBJ whole genome shotgun (WGS) entry which is preliminary data.</text>
</comment>
<gene>
    <name evidence="1" type="ORF">CBR_g17155</name>
</gene>
<dbReference type="Gramene" id="GBG73817">
    <property type="protein sequence ID" value="GBG73817"/>
    <property type="gene ID" value="CBR_g17155"/>
</dbReference>
<evidence type="ECO:0000313" key="1">
    <source>
        <dbReference type="EMBL" id="GBG73817.1"/>
    </source>
</evidence>
<dbReference type="Proteomes" id="UP000265515">
    <property type="component" value="Unassembled WGS sequence"/>
</dbReference>
<protein>
    <submittedName>
        <fullName evidence="1">Uncharacterized protein</fullName>
    </submittedName>
</protein>
<reference evidence="1 2" key="1">
    <citation type="journal article" date="2018" name="Cell">
        <title>The Chara Genome: Secondary Complexity and Implications for Plant Terrestrialization.</title>
        <authorList>
            <person name="Nishiyama T."/>
            <person name="Sakayama H."/>
            <person name="Vries J.D."/>
            <person name="Buschmann H."/>
            <person name="Saint-Marcoux D."/>
            <person name="Ullrich K.K."/>
            <person name="Haas F.B."/>
            <person name="Vanderstraeten L."/>
            <person name="Becker D."/>
            <person name="Lang D."/>
            <person name="Vosolsobe S."/>
            <person name="Rombauts S."/>
            <person name="Wilhelmsson P.K.I."/>
            <person name="Janitza P."/>
            <person name="Kern R."/>
            <person name="Heyl A."/>
            <person name="Rumpler F."/>
            <person name="Villalobos L.I.A.C."/>
            <person name="Clay J.M."/>
            <person name="Skokan R."/>
            <person name="Toyoda A."/>
            <person name="Suzuki Y."/>
            <person name="Kagoshima H."/>
            <person name="Schijlen E."/>
            <person name="Tajeshwar N."/>
            <person name="Catarino B."/>
            <person name="Hetherington A.J."/>
            <person name="Saltykova A."/>
            <person name="Bonnot C."/>
            <person name="Breuninger H."/>
            <person name="Symeonidi A."/>
            <person name="Radhakrishnan G.V."/>
            <person name="Van Nieuwerburgh F."/>
            <person name="Deforce D."/>
            <person name="Chang C."/>
            <person name="Karol K.G."/>
            <person name="Hedrich R."/>
            <person name="Ulvskov P."/>
            <person name="Glockner G."/>
            <person name="Delwiche C.F."/>
            <person name="Petrasek J."/>
            <person name="Van de Peer Y."/>
            <person name="Friml J."/>
            <person name="Beilby M."/>
            <person name="Dolan L."/>
            <person name="Kohara Y."/>
            <person name="Sugano S."/>
            <person name="Fujiyama A."/>
            <person name="Delaux P.-M."/>
            <person name="Quint M."/>
            <person name="TheiBen G."/>
            <person name="Hagemann M."/>
            <person name="Harholt J."/>
            <person name="Dunand C."/>
            <person name="Zachgo S."/>
            <person name="Langdale J."/>
            <person name="Maumus F."/>
            <person name="Straeten D.V.D."/>
            <person name="Gould S.B."/>
            <person name="Rensing S.A."/>
        </authorList>
    </citation>
    <scope>NUCLEOTIDE SEQUENCE [LARGE SCALE GENOMIC DNA]</scope>
    <source>
        <strain evidence="1 2">S276</strain>
    </source>
</reference>
<dbReference type="AlphaFoldDB" id="A0A388KUU3"/>
<name>A0A388KUU3_CHABU</name>
<organism evidence="1 2">
    <name type="scientific">Chara braunii</name>
    <name type="common">Braun's stonewort</name>
    <dbReference type="NCBI Taxonomy" id="69332"/>
    <lineage>
        <taxon>Eukaryota</taxon>
        <taxon>Viridiplantae</taxon>
        <taxon>Streptophyta</taxon>
        <taxon>Charophyceae</taxon>
        <taxon>Charales</taxon>
        <taxon>Characeae</taxon>
        <taxon>Chara</taxon>
    </lineage>
</organism>
<accession>A0A388KUU3</accession>
<evidence type="ECO:0000313" key="2">
    <source>
        <dbReference type="Proteomes" id="UP000265515"/>
    </source>
</evidence>
<sequence length="181" mass="20327">MFVFRDRESNAVLSNYNGATVRPIKYPYQHISYSLSGSRLLTEATGGSGDQVTTLRGNVVSVRHMQGSTKLVFTCPVFLNLQTVKGNYMAYENYDYFMDKLDGPGNEDGGSHCSMVRIGSTPPFAELAVMHLVGWRLDSFDDLPETIKSFIMSEDPMWREAPSDLDDIRRMQRGAPILVRS</sequence>
<dbReference type="OrthoDB" id="43658at2759"/>
<keyword evidence="2" id="KW-1185">Reference proteome</keyword>